<dbReference type="SUPFAM" id="SSF46689">
    <property type="entry name" value="Homeodomain-like"/>
    <property type="match status" value="1"/>
</dbReference>
<feature type="domain" description="HTH tetR-type" evidence="3">
    <location>
        <begin position="14"/>
        <end position="74"/>
    </location>
</feature>
<reference evidence="4 5" key="1">
    <citation type="submission" date="2023-11" db="EMBL/GenBank/DDBJ databases">
        <title>Winogradskyella pelagius sp. nov., isolated from coastal sediment.</title>
        <authorList>
            <person name="Li F."/>
        </authorList>
    </citation>
    <scope>NUCLEOTIDE SEQUENCE [LARGE SCALE GENOMIC DNA]</scope>
    <source>
        <strain evidence="4 5">KCTC 23502</strain>
    </source>
</reference>
<keyword evidence="1 2" id="KW-0238">DNA-binding</keyword>
<dbReference type="EMBL" id="JAXDAE010000019">
    <property type="protein sequence ID" value="MDY2588495.1"/>
    <property type="molecule type" value="Genomic_DNA"/>
</dbReference>
<gene>
    <name evidence="4" type="ORF">SNF14_14195</name>
</gene>
<dbReference type="InterPro" id="IPR050624">
    <property type="entry name" value="HTH-type_Tx_Regulator"/>
</dbReference>
<dbReference type="Pfam" id="PF00440">
    <property type="entry name" value="TetR_N"/>
    <property type="match status" value="1"/>
</dbReference>
<keyword evidence="5" id="KW-1185">Reference proteome</keyword>
<dbReference type="Pfam" id="PF14278">
    <property type="entry name" value="TetR_C_8"/>
    <property type="match status" value="1"/>
</dbReference>
<dbReference type="PANTHER" id="PTHR43479:SF7">
    <property type="entry name" value="TETR-FAMILY TRANSCRIPTIONAL REGULATOR"/>
    <property type="match status" value="1"/>
</dbReference>
<dbReference type="InterPro" id="IPR039532">
    <property type="entry name" value="TetR_C_Firmicutes"/>
</dbReference>
<dbReference type="PRINTS" id="PR00455">
    <property type="entry name" value="HTHTETR"/>
</dbReference>
<proteinExistence type="predicted"/>
<organism evidence="4 5">
    <name type="scientific">Winogradskyella aquimaris</name>
    <dbReference type="NCBI Taxonomy" id="864074"/>
    <lineage>
        <taxon>Bacteria</taxon>
        <taxon>Pseudomonadati</taxon>
        <taxon>Bacteroidota</taxon>
        <taxon>Flavobacteriia</taxon>
        <taxon>Flavobacteriales</taxon>
        <taxon>Flavobacteriaceae</taxon>
        <taxon>Winogradskyella</taxon>
    </lineage>
</organism>
<feature type="DNA-binding region" description="H-T-H motif" evidence="2">
    <location>
        <begin position="37"/>
        <end position="56"/>
    </location>
</feature>
<accession>A0ABU5ERY2</accession>
<name>A0ABU5ERY2_9FLAO</name>
<sequence length="178" mass="20294">MKKKTQKPVDRRIQKSKKYLSDAFIALILEKGYEAVTVQEIIDRANVGRSTFYAHFESKEQLLFSLLGTMNEKSKDGIDFEMLFNHCADNFQIAKAMLGKKGGDLIIGHIRDVMSLKIAKDLKRDSSKSKSEQLKIYFTSEALSAALVSYLTNWLDEDMPYSSEEMSAKCNELVEKFT</sequence>
<dbReference type="Gene3D" id="1.10.357.10">
    <property type="entry name" value="Tetracycline Repressor, domain 2"/>
    <property type="match status" value="1"/>
</dbReference>
<dbReference type="RefSeq" id="WP_062055926.1">
    <property type="nucleotide sequence ID" value="NZ_JAXDAE010000019.1"/>
</dbReference>
<dbReference type="PANTHER" id="PTHR43479">
    <property type="entry name" value="ACREF/ENVCD OPERON REPRESSOR-RELATED"/>
    <property type="match status" value="1"/>
</dbReference>
<evidence type="ECO:0000259" key="3">
    <source>
        <dbReference type="PROSITE" id="PS50977"/>
    </source>
</evidence>
<evidence type="ECO:0000256" key="1">
    <source>
        <dbReference type="ARBA" id="ARBA00023125"/>
    </source>
</evidence>
<comment type="caution">
    <text evidence="4">The sequence shown here is derived from an EMBL/GenBank/DDBJ whole genome shotgun (WGS) entry which is preliminary data.</text>
</comment>
<evidence type="ECO:0000313" key="5">
    <source>
        <dbReference type="Proteomes" id="UP001285855"/>
    </source>
</evidence>
<dbReference type="InterPro" id="IPR009057">
    <property type="entry name" value="Homeodomain-like_sf"/>
</dbReference>
<dbReference type="Proteomes" id="UP001285855">
    <property type="component" value="Unassembled WGS sequence"/>
</dbReference>
<dbReference type="InterPro" id="IPR001647">
    <property type="entry name" value="HTH_TetR"/>
</dbReference>
<evidence type="ECO:0000313" key="4">
    <source>
        <dbReference type="EMBL" id="MDY2588495.1"/>
    </source>
</evidence>
<protein>
    <submittedName>
        <fullName evidence="4">TetR/AcrR family transcriptional regulator</fullName>
    </submittedName>
</protein>
<dbReference type="PROSITE" id="PS50977">
    <property type="entry name" value="HTH_TETR_2"/>
    <property type="match status" value="1"/>
</dbReference>
<evidence type="ECO:0000256" key="2">
    <source>
        <dbReference type="PROSITE-ProRule" id="PRU00335"/>
    </source>
</evidence>